<dbReference type="Proteomes" id="UP000244682">
    <property type="component" value="Chromosome"/>
</dbReference>
<dbReference type="PANTHER" id="PTHR24216">
    <property type="entry name" value="PAXILLIN-RELATED"/>
    <property type="match status" value="1"/>
</dbReference>
<dbReference type="Pfam" id="PF05954">
    <property type="entry name" value="Phage_GPD"/>
    <property type="match status" value="1"/>
</dbReference>
<organism evidence="5 6">
    <name type="scientific">Morganella morganii</name>
    <name type="common">Proteus morganii</name>
    <dbReference type="NCBI Taxonomy" id="582"/>
    <lineage>
        <taxon>Bacteria</taxon>
        <taxon>Pseudomonadati</taxon>
        <taxon>Pseudomonadota</taxon>
        <taxon>Gammaproteobacteria</taxon>
        <taxon>Enterobacterales</taxon>
        <taxon>Morganellaceae</taxon>
        <taxon>Morganella</taxon>
    </lineage>
</organism>
<dbReference type="InterPro" id="IPR017847">
    <property type="entry name" value="T6SS_RhsGE_Vgr_subset"/>
</dbReference>
<dbReference type="PANTHER" id="PTHR24216:SF65">
    <property type="entry name" value="PAXILLIN-LIKE PROTEIN 1"/>
    <property type="match status" value="1"/>
</dbReference>
<feature type="compositionally biased region" description="Pro residues" evidence="2">
    <location>
        <begin position="755"/>
        <end position="857"/>
    </location>
</feature>
<comment type="similarity">
    <text evidence="1">Belongs to the VgrG protein family.</text>
</comment>
<feature type="domain" description="Gp5/Type VI secretion system Vgr protein OB-fold" evidence="3">
    <location>
        <begin position="403"/>
        <end position="470"/>
    </location>
</feature>
<name>A0AAU8ZN32_MORMO</name>
<dbReference type="EMBL" id="CP028956">
    <property type="protein sequence ID" value="AWC94196.1"/>
    <property type="molecule type" value="Genomic_DNA"/>
</dbReference>
<dbReference type="SUPFAM" id="SSF69279">
    <property type="entry name" value="Phage tail proteins"/>
    <property type="match status" value="2"/>
</dbReference>
<dbReference type="NCBIfam" id="TIGR03361">
    <property type="entry name" value="VI_Rhs_Vgr"/>
    <property type="match status" value="1"/>
</dbReference>
<evidence type="ECO:0000259" key="4">
    <source>
        <dbReference type="Pfam" id="PF22178"/>
    </source>
</evidence>
<dbReference type="Gene3D" id="2.40.50.230">
    <property type="entry name" value="Gp5 N-terminal domain"/>
    <property type="match status" value="1"/>
</dbReference>
<dbReference type="Gene3D" id="3.55.50.10">
    <property type="entry name" value="Baseplate protein-like domains"/>
    <property type="match status" value="1"/>
</dbReference>
<reference evidence="5 6" key="1">
    <citation type="submission" date="2018-04" db="EMBL/GenBank/DDBJ databases">
        <title>Whole genome sequencing of Morganella morganii AR_0133.</title>
        <authorList>
            <person name="Conlan S."/>
            <person name="Thomas P.J."/>
            <person name="Mullikin J."/>
            <person name="Frank K.M."/>
            <person name="Segre J.A."/>
        </authorList>
    </citation>
    <scope>NUCLEOTIDE SEQUENCE [LARGE SCALE GENOMIC DNA]</scope>
    <source>
        <strain evidence="5 6">AR_0133</strain>
    </source>
</reference>
<dbReference type="Gene3D" id="4.10.220.110">
    <property type="match status" value="1"/>
</dbReference>
<dbReference type="SUPFAM" id="SSF69349">
    <property type="entry name" value="Phage fibre proteins"/>
    <property type="match status" value="1"/>
</dbReference>
<evidence type="ECO:0000259" key="3">
    <source>
        <dbReference type="Pfam" id="PF04717"/>
    </source>
</evidence>
<dbReference type="Pfam" id="PF04717">
    <property type="entry name" value="Phage_base_V"/>
    <property type="match status" value="1"/>
</dbReference>
<dbReference type="InterPro" id="IPR006531">
    <property type="entry name" value="Gp5/Vgr_OB"/>
</dbReference>
<proteinExistence type="inferred from homology"/>
<dbReference type="InterPro" id="IPR006533">
    <property type="entry name" value="T6SS_Vgr_RhsGE"/>
</dbReference>
<dbReference type="NCBIfam" id="TIGR01646">
    <property type="entry name" value="vgr_GE"/>
    <property type="match status" value="1"/>
</dbReference>
<protein>
    <submittedName>
        <fullName evidence="5">Type VI secretion system tip protein VgrG</fullName>
    </submittedName>
</protein>
<dbReference type="InterPro" id="IPR054030">
    <property type="entry name" value="Gp5_Vgr_C"/>
</dbReference>
<evidence type="ECO:0000256" key="2">
    <source>
        <dbReference type="SAM" id="MobiDB-lite"/>
    </source>
</evidence>
<dbReference type="InterPro" id="IPR037026">
    <property type="entry name" value="Vgr_OB-fold_dom_sf"/>
</dbReference>
<feature type="domain" description="Gp5/Type VI secretion system Vgr C-terminal trimerisation" evidence="4">
    <location>
        <begin position="487"/>
        <end position="596"/>
    </location>
</feature>
<dbReference type="RefSeq" id="WP_108656373.1">
    <property type="nucleotide sequence ID" value="NZ_CP028956.1"/>
</dbReference>
<evidence type="ECO:0000313" key="6">
    <source>
        <dbReference type="Proteomes" id="UP000244682"/>
    </source>
</evidence>
<evidence type="ECO:0000256" key="1">
    <source>
        <dbReference type="ARBA" id="ARBA00005558"/>
    </source>
</evidence>
<sequence length="869" mass="93979">MPRTLTLYCAATPELAGEPGLAISTLEGGEALSALYQYKVVTKTPANPAIPWQVAANLDLKKFIGQQMTVKIELDGNGLEVGRGSGKGYREITGLVERARFAGRDENQAMYEFIIRPWLHLTTLTSDYKIFQQKSVVDIIDEVLSGYHFPIEKRLSAMYPPLDYQVQYGETDFDFIQRLMEEWGIYWFYEHEDQKNRLVLVDHVGAHKRTASPAYHTLRYESDKPKDSEEYIEQFGAQETITSGQWLTSDYDFKKSRADMFALDKKPRKTNYNDQEIYHWPGDYDDPSVGEFLARIRSEEQGCLGSRAAGSGEIRSVVCGTTFTLTNYPQSKANREYLVISNQLRATEINQQSDSDDFSICTSFVVQPTTKVYRPPQTISKPVTHGPQTALVVGPEGETVWTDEYGRVKVRFLWDRYGQNTDADSCWIRVGQSWAGDNYGGIYIPRVGQEVIVDFLHGDPDRPMIIGSLYNNVTPPPWDLPANRTQSGLISRTIGGGKTNYNGIRFDDKPGLEEYWEQAERNMSRVTKLNETQLIGVNHSQTIGVNSDSTIGVNRSETVGVNKSSMVGANSSQIVGANFSQDVVGMASRIVGLSDSIIIGGAFSGIYGAGYSMNIAAASSYNVGGAYAINVGGAHSTNVGGYHSIAVGGAMQVGVGGAFALTSGGELAIGCLGSLVITADHIKIKAKNGLIVDGANTYLNPGVNAHARGFGTQPGSPVAVGAPAMPGLPGFFFFISIPNVILPTLSPGTTDPGTITPPPTPPTPSPETPPTPSPETPPTPSPETPPTPSPETPPTPSPETPPTPSPETPPTPSPETPPTPSPETPPTPSPETPPTPSPETPPTPSPETPPTPSPETPTPSFTDEETTPY</sequence>
<dbReference type="Gene3D" id="2.30.110.50">
    <property type="match status" value="1"/>
</dbReference>
<dbReference type="Pfam" id="PF22178">
    <property type="entry name" value="Gp5_trimer_C"/>
    <property type="match status" value="1"/>
</dbReference>
<dbReference type="SUPFAM" id="SSF69255">
    <property type="entry name" value="gp5 N-terminal domain-like"/>
    <property type="match status" value="1"/>
</dbReference>
<feature type="region of interest" description="Disordered" evidence="2">
    <location>
        <begin position="745"/>
        <end position="869"/>
    </location>
</feature>
<accession>A0AAU8ZN32</accession>
<evidence type="ECO:0000313" key="5">
    <source>
        <dbReference type="EMBL" id="AWC94196.1"/>
    </source>
</evidence>
<gene>
    <name evidence="5" type="ORF">AM380_11375</name>
</gene>
<dbReference type="AlphaFoldDB" id="A0AAU8ZN32"/>